<dbReference type="STRING" id="27342.A0A0H2S4B6"/>
<dbReference type="OrthoDB" id="6500128at2759"/>
<accession>A0A0H2S4B6</accession>
<keyword evidence="4" id="KW-0378">Hydrolase</keyword>
<sequence length="382" mass="42454">MRYLANDFPMLYFAFRVIFSSDEITFGSLAILQEAAMNVQSTIFMLSYESKFLARSIESAKNVYARFDIQNLMKDGDVPYPKNDTSEKTGMTLEFRNVFFKYPGTTKPVLEDISFKIEPGQMVVIVGVNGSGKSSAIKLFNRLYDPTDGEILVDGLPLTSYKLKDVRRAMAILRQDHTSYPLSLRLNVALGSPDNENPSDEELSRALKAGGADAFVEKLPKKLDTVLDPVKLSSLRFHGETEEELKKMVDEKEKTTDVSGGESQRLAAARTFMRLGGGGIRFLAADEPTSALDPEGEFELFSRLKEQRGGKTVVFITHRFGHLTKYADTILVLKDGRLVESGNHSELIARDGEYKRLHDIQAQAFVSTNTSESSTASDSPPS</sequence>
<dbReference type="EMBL" id="KQ085889">
    <property type="protein sequence ID" value="KLO19100.1"/>
    <property type="molecule type" value="Genomic_DNA"/>
</dbReference>
<dbReference type="Gene3D" id="3.40.50.300">
    <property type="entry name" value="P-loop containing nucleotide triphosphate hydrolases"/>
    <property type="match status" value="1"/>
</dbReference>
<protein>
    <submittedName>
        <fullName evidence="4">p-loop containing nucleoside triphosphate hydrolase protein</fullName>
    </submittedName>
</protein>
<dbReference type="PROSITE" id="PS50893">
    <property type="entry name" value="ABC_TRANSPORTER_2"/>
    <property type="match status" value="1"/>
</dbReference>
<keyword evidence="1" id="KW-0547">Nucleotide-binding</keyword>
<organism evidence="4 5">
    <name type="scientific">Schizopora paradoxa</name>
    <dbReference type="NCBI Taxonomy" id="27342"/>
    <lineage>
        <taxon>Eukaryota</taxon>
        <taxon>Fungi</taxon>
        <taxon>Dikarya</taxon>
        <taxon>Basidiomycota</taxon>
        <taxon>Agaricomycotina</taxon>
        <taxon>Agaricomycetes</taxon>
        <taxon>Hymenochaetales</taxon>
        <taxon>Schizoporaceae</taxon>
        <taxon>Schizopora</taxon>
    </lineage>
</organism>
<dbReference type="GO" id="GO:0016887">
    <property type="term" value="F:ATP hydrolysis activity"/>
    <property type="evidence" value="ECO:0007669"/>
    <property type="project" value="InterPro"/>
</dbReference>
<dbReference type="InParanoid" id="A0A0H2S4B6"/>
<dbReference type="Pfam" id="PF00005">
    <property type="entry name" value="ABC_tran"/>
    <property type="match status" value="1"/>
</dbReference>
<dbReference type="GO" id="GO:0005524">
    <property type="term" value="F:ATP binding"/>
    <property type="evidence" value="ECO:0007669"/>
    <property type="project" value="UniProtKB-KW"/>
</dbReference>
<dbReference type="InterPro" id="IPR003593">
    <property type="entry name" value="AAA+_ATPase"/>
</dbReference>
<dbReference type="Proteomes" id="UP000053477">
    <property type="component" value="Unassembled WGS sequence"/>
</dbReference>
<dbReference type="SMART" id="SM00382">
    <property type="entry name" value="AAA"/>
    <property type="match status" value="1"/>
</dbReference>
<evidence type="ECO:0000259" key="3">
    <source>
        <dbReference type="PROSITE" id="PS50893"/>
    </source>
</evidence>
<dbReference type="PANTHER" id="PTHR43394">
    <property type="entry name" value="ATP-DEPENDENT PERMEASE MDL1, MITOCHONDRIAL"/>
    <property type="match status" value="1"/>
</dbReference>
<dbReference type="InterPro" id="IPR027417">
    <property type="entry name" value="P-loop_NTPase"/>
</dbReference>
<gene>
    <name evidence="4" type="ORF">SCHPADRAFT_90209</name>
</gene>
<name>A0A0H2S4B6_9AGAM</name>
<dbReference type="SUPFAM" id="SSF52540">
    <property type="entry name" value="P-loop containing nucleoside triphosphate hydrolases"/>
    <property type="match status" value="1"/>
</dbReference>
<evidence type="ECO:0000256" key="1">
    <source>
        <dbReference type="ARBA" id="ARBA00022741"/>
    </source>
</evidence>
<dbReference type="InterPro" id="IPR003439">
    <property type="entry name" value="ABC_transporter-like_ATP-bd"/>
</dbReference>
<reference evidence="4 5" key="1">
    <citation type="submission" date="2015-04" db="EMBL/GenBank/DDBJ databases">
        <title>Complete genome sequence of Schizopora paradoxa KUC8140, a cosmopolitan wood degrader in East Asia.</title>
        <authorList>
            <consortium name="DOE Joint Genome Institute"/>
            <person name="Min B."/>
            <person name="Park H."/>
            <person name="Jang Y."/>
            <person name="Kim J.-J."/>
            <person name="Kim K.H."/>
            <person name="Pangilinan J."/>
            <person name="Lipzen A."/>
            <person name="Riley R."/>
            <person name="Grigoriev I.V."/>
            <person name="Spatafora J.W."/>
            <person name="Choi I.-G."/>
        </authorList>
    </citation>
    <scope>NUCLEOTIDE SEQUENCE [LARGE SCALE GENOMIC DNA]</scope>
    <source>
        <strain evidence="4 5">KUC8140</strain>
    </source>
</reference>
<dbReference type="PANTHER" id="PTHR43394:SF1">
    <property type="entry name" value="ATP-BINDING CASSETTE SUB-FAMILY B MEMBER 10, MITOCHONDRIAL"/>
    <property type="match status" value="1"/>
</dbReference>
<proteinExistence type="predicted"/>
<keyword evidence="5" id="KW-1185">Reference proteome</keyword>
<dbReference type="InterPro" id="IPR039421">
    <property type="entry name" value="Type_1_exporter"/>
</dbReference>
<evidence type="ECO:0000313" key="5">
    <source>
        <dbReference type="Proteomes" id="UP000053477"/>
    </source>
</evidence>
<evidence type="ECO:0000256" key="2">
    <source>
        <dbReference type="ARBA" id="ARBA00022840"/>
    </source>
</evidence>
<feature type="domain" description="ABC transporter" evidence="3">
    <location>
        <begin position="93"/>
        <end position="360"/>
    </location>
</feature>
<dbReference type="GO" id="GO:0015421">
    <property type="term" value="F:ABC-type oligopeptide transporter activity"/>
    <property type="evidence" value="ECO:0007669"/>
    <property type="project" value="TreeGrafter"/>
</dbReference>
<keyword evidence="2" id="KW-0067">ATP-binding</keyword>
<evidence type="ECO:0000313" key="4">
    <source>
        <dbReference type="EMBL" id="KLO19100.1"/>
    </source>
</evidence>
<dbReference type="AlphaFoldDB" id="A0A0H2S4B6"/>